<dbReference type="AlphaFoldDB" id="G9Y702"/>
<comment type="caution">
    <text evidence="1">The sequence shown here is derived from an EMBL/GenBank/DDBJ whole genome shotgun (WGS) entry which is preliminary data.</text>
</comment>
<reference evidence="1 2" key="1">
    <citation type="submission" date="2011-08" db="EMBL/GenBank/DDBJ databases">
        <authorList>
            <person name="Weinstock G."/>
            <person name="Sodergren E."/>
            <person name="Clifton S."/>
            <person name="Fulton L."/>
            <person name="Fulton B."/>
            <person name="Courtney L."/>
            <person name="Fronick C."/>
            <person name="Harrison M."/>
            <person name="Strong C."/>
            <person name="Farmer C."/>
            <person name="Delahaunty K."/>
            <person name="Markovic C."/>
            <person name="Hall O."/>
            <person name="Minx P."/>
            <person name="Tomlinson C."/>
            <person name="Mitreva M."/>
            <person name="Hou S."/>
            <person name="Chen J."/>
            <person name="Wollam A."/>
            <person name="Pepin K.H."/>
            <person name="Johnson M."/>
            <person name="Bhonagiri V."/>
            <person name="Zhang X."/>
            <person name="Suruliraj S."/>
            <person name="Warren W."/>
            <person name="Chinwalla A."/>
            <person name="Mardis E.R."/>
            <person name="Wilson R.K."/>
        </authorList>
    </citation>
    <scope>NUCLEOTIDE SEQUENCE [LARGE SCALE GENOMIC DNA]</scope>
    <source>
        <strain evidence="1 2">ATCC 51873</strain>
    </source>
</reference>
<protein>
    <submittedName>
        <fullName evidence="1">Uncharacterized protein</fullName>
    </submittedName>
</protein>
<evidence type="ECO:0000313" key="2">
    <source>
        <dbReference type="Proteomes" id="UP000005959"/>
    </source>
</evidence>
<dbReference type="HOGENOM" id="CLU_2954090_0_0_6"/>
<name>G9Y702_HAFAL</name>
<organism evidence="1 2">
    <name type="scientific">Hafnia alvei ATCC 51873</name>
    <dbReference type="NCBI Taxonomy" id="1002364"/>
    <lineage>
        <taxon>Bacteria</taxon>
        <taxon>Pseudomonadati</taxon>
        <taxon>Pseudomonadota</taxon>
        <taxon>Gammaproteobacteria</taxon>
        <taxon>Enterobacterales</taxon>
        <taxon>Hafniaceae</taxon>
        <taxon>Hafnia</taxon>
    </lineage>
</organism>
<gene>
    <name evidence="1" type="ORF">HMPREF0454_02353</name>
</gene>
<dbReference type="EMBL" id="AGCI01000050">
    <property type="protein sequence ID" value="EHM42514.1"/>
    <property type="molecule type" value="Genomic_DNA"/>
</dbReference>
<accession>G9Y702</accession>
<sequence length="65" mass="7349">MSKCCMCHQHLEYGDGLTYHGFTSCETHYDGMVDRVDSWRADAFETDTQELRGVDEPALSIQGGF</sequence>
<proteinExistence type="predicted"/>
<dbReference type="Proteomes" id="UP000005959">
    <property type="component" value="Unassembled WGS sequence"/>
</dbReference>
<evidence type="ECO:0000313" key="1">
    <source>
        <dbReference type="EMBL" id="EHM42514.1"/>
    </source>
</evidence>